<dbReference type="PANTHER" id="PTHR43173">
    <property type="entry name" value="ABC1 FAMILY PROTEIN"/>
    <property type="match status" value="1"/>
</dbReference>
<dbReference type="InterPro" id="IPR051130">
    <property type="entry name" value="Mito_struct-func_regulator"/>
</dbReference>
<dbReference type="InterPro" id="IPR035985">
    <property type="entry name" value="Ubiquitin-activating_enz"/>
</dbReference>
<keyword evidence="5" id="KW-1185">Reference proteome</keyword>
<evidence type="ECO:0000313" key="5">
    <source>
        <dbReference type="Proteomes" id="UP000678499"/>
    </source>
</evidence>
<dbReference type="EMBL" id="CAJPEX010015958">
    <property type="protein sequence ID" value="CAG0925676.1"/>
    <property type="molecule type" value="Genomic_DNA"/>
</dbReference>
<evidence type="ECO:0000259" key="2">
    <source>
        <dbReference type="Pfam" id="PF00899"/>
    </source>
</evidence>
<gene>
    <name evidence="4" type="ORF">NMOB1V02_LOCUS13126</name>
</gene>
<dbReference type="Pfam" id="PF00899">
    <property type="entry name" value="ThiF"/>
    <property type="match status" value="1"/>
</dbReference>
<dbReference type="AlphaFoldDB" id="A0A7R9C3S5"/>
<dbReference type="CDD" id="cd05121">
    <property type="entry name" value="ABC1_ADCK3-like"/>
    <property type="match status" value="1"/>
</dbReference>
<dbReference type="Proteomes" id="UP000678499">
    <property type="component" value="Unassembled WGS sequence"/>
</dbReference>
<evidence type="ECO:0008006" key="6">
    <source>
        <dbReference type="Google" id="ProtNLM"/>
    </source>
</evidence>
<proteinExistence type="inferred from homology"/>
<reference evidence="4" key="1">
    <citation type="submission" date="2020-11" db="EMBL/GenBank/DDBJ databases">
        <authorList>
            <person name="Tran Van P."/>
        </authorList>
    </citation>
    <scope>NUCLEOTIDE SEQUENCE</scope>
</reference>
<evidence type="ECO:0000259" key="3">
    <source>
        <dbReference type="Pfam" id="PF03109"/>
    </source>
</evidence>
<sequence length="487" mass="54441">MVEGESACYECLFPKEEHANESLRCADSGVLATTPNVMASLQAHHALLYLGLNVTALKQRLLLWDGLNGLRSVARVGETAVIAARAGIKYATEKPSNAKLMRETFESLGSTYIKLGQFIASTPSLFPREYVEEFQGCLDQTPSLPFSYVQGVLASEFEGRNLSEIFASIDETPLASASIAQVHAAKLVTGEDVVIKVQKPGVETILYTDLNVLHWATKVLEKAVPKVKFASLADIVEEIKTRMVREVDFIEEASNLDDFVNYLNITQNHKAMAPKVYHQYSTRRVLTMQRLYGVPLTDFNVVKQRCKDPSQVLITAMNTWFGSLMMCNSFHADLHAGNLMLLDDGRVGFIDFGIVGQLKPEVWTACIAFMDALQKTDYALMAENMLKMGMTAVQIDTQVLAADLERLFSGVLLADPQELLSSNPADLNDIMMDMVAVGERHGIRFPRDFALLFKQMLYFDRFMRILAPYTDIYADQRLQMVQTMDPN</sequence>
<feature type="domain" description="THIF-type NAD/FAD binding fold" evidence="2">
    <location>
        <begin position="3"/>
        <end position="76"/>
    </location>
</feature>
<organism evidence="4">
    <name type="scientific">Notodromas monacha</name>
    <dbReference type="NCBI Taxonomy" id="399045"/>
    <lineage>
        <taxon>Eukaryota</taxon>
        <taxon>Metazoa</taxon>
        <taxon>Ecdysozoa</taxon>
        <taxon>Arthropoda</taxon>
        <taxon>Crustacea</taxon>
        <taxon>Oligostraca</taxon>
        <taxon>Ostracoda</taxon>
        <taxon>Podocopa</taxon>
        <taxon>Podocopida</taxon>
        <taxon>Cypridocopina</taxon>
        <taxon>Cypridoidea</taxon>
        <taxon>Cyprididae</taxon>
        <taxon>Notodromas</taxon>
    </lineage>
</organism>
<dbReference type="OrthoDB" id="427480at2759"/>
<dbReference type="Gene3D" id="3.40.50.720">
    <property type="entry name" value="NAD(P)-binding Rossmann-like Domain"/>
    <property type="match status" value="1"/>
</dbReference>
<dbReference type="PANTHER" id="PTHR43173:SF22">
    <property type="entry name" value="OS07G0227800 PROTEIN"/>
    <property type="match status" value="1"/>
</dbReference>
<dbReference type="Pfam" id="PF03109">
    <property type="entry name" value="ABC1"/>
    <property type="match status" value="1"/>
</dbReference>
<feature type="non-terminal residue" evidence="4">
    <location>
        <position position="1"/>
    </location>
</feature>
<dbReference type="SUPFAM" id="SSF56112">
    <property type="entry name" value="Protein kinase-like (PK-like)"/>
    <property type="match status" value="1"/>
</dbReference>
<name>A0A7R9C3S5_9CRUS</name>
<dbReference type="GO" id="GO:0008641">
    <property type="term" value="F:ubiquitin-like modifier activating enzyme activity"/>
    <property type="evidence" value="ECO:0007669"/>
    <property type="project" value="InterPro"/>
</dbReference>
<accession>A0A7R9C3S5</accession>
<dbReference type="EMBL" id="OA897995">
    <property type="protein sequence ID" value="CAD7285524.1"/>
    <property type="molecule type" value="Genomic_DNA"/>
</dbReference>
<dbReference type="InterPro" id="IPR004147">
    <property type="entry name" value="ABC1_dom"/>
</dbReference>
<dbReference type="InterPro" id="IPR000594">
    <property type="entry name" value="ThiF_NAD_FAD-bd"/>
</dbReference>
<comment type="similarity">
    <text evidence="1">Belongs to the protein kinase superfamily. ADCK protein kinase family.</text>
</comment>
<dbReference type="SUPFAM" id="SSF69572">
    <property type="entry name" value="Activating enzymes of the ubiquitin-like proteins"/>
    <property type="match status" value="1"/>
</dbReference>
<evidence type="ECO:0000313" key="4">
    <source>
        <dbReference type="EMBL" id="CAD7285524.1"/>
    </source>
</evidence>
<protein>
    <recommendedName>
        <fullName evidence="6">ABC1 atypical kinase-like domain-containing protein</fullName>
    </recommendedName>
</protein>
<evidence type="ECO:0000256" key="1">
    <source>
        <dbReference type="ARBA" id="ARBA00009670"/>
    </source>
</evidence>
<dbReference type="InterPro" id="IPR011009">
    <property type="entry name" value="Kinase-like_dom_sf"/>
</dbReference>
<feature type="domain" description="ABC1 atypical kinase-like" evidence="3">
    <location>
        <begin position="139"/>
        <end position="384"/>
    </location>
</feature>